<comment type="catalytic activity">
    <reaction evidence="9">
        <text>N(6)-methyl-L-lysyl(4)-[histone H3] + S-adenosyl-L-methionine = N(6),N(6)-dimethyl-L-lysyl(4)-[histone H3] + S-adenosyl-L-homocysteine + H(+)</text>
        <dbReference type="Rhea" id="RHEA:60268"/>
        <dbReference type="Rhea" id="RHEA-COMP:15540"/>
        <dbReference type="Rhea" id="RHEA-COMP:15543"/>
        <dbReference type="ChEBI" id="CHEBI:15378"/>
        <dbReference type="ChEBI" id="CHEBI:57856"/>
        <dbReference type="ChEBI" id="CHEBI:59789"/>
        <dbReference type="ChEBI" id="CHEBI:61929"/>
        <dbReference type="ChEBI" id="CHEBI:61976"/>
    </reaction>
</comment>
<dbReference type="Gene3D" id="2.170.270.10">
    <property type="entry name" value="SET domain"/>
    <property type="match status" value="1"/>
</dbReference>
<dbReference type="PROSITE" id="PS50868">
    <property type="entry name" value="POST_SET"/>
    <property type="match status" value="1"/>
</dbReference>
<dbReference type="GeneID" id="17297029"/>
<evidence type="ECO:0000256" key="5">
    <source>
        <dbReference type="ARBA" id="ARBA00022691"/>
    </source>
</evidence>
<keyword evidence="6" id="KW-0156">Chromatin regulator</keyword>
<dbReference type="AlphaFoldDB" id="L1IWK4"/>
<dbReference type="SMART" id="SM00317">
    <property type="entry name" value="SET"/>
    <property type="match status" value="1"/>
</dbReference>
<dbReference type="Pfam" id="PF00856">
    <property type="entry name" value="SET"/>
    <property type="match status" value="1"/>
</dbReference>
<evidence type="ECO:0000259" key="11">
    <source>
        <dbReference type="PROSITE" id="PS50280"/>
    </source>
</evidence>
<dbReference type="GO" id="GO:0048188">
    <property type="term" value="C:Set1C/COMPASS complex"/>
    <property type="evidence" value="ECO:0007669"/>
    <property type="project" value="TreeGrafter"/>
</dbReference>
<dbReference type="PROSITE" id="PS50280">
    <property type="entry name" value="SET"/>
    <property type="match status" value="1"/>
</dbReference>
<dbReference type="OrthoDB" id="308383at2759"/>
<dbReference type="KEGG" id="gtt:GUITHDRAFT_75734"/>
<organism evidence="13">
    <name type="scientific">Guillardia theta (strain CCMP2712)</name>
    <name type="common">Cryptophyte</name>
    <dbReference type="NCBI Taxonomy" id="905079"/>
    <lineage>
        <taxon>Eukaryota</taxon>
        <taxon>Cryptophyceae</taxon>
        <taxon>Pyrenomonadales</taxon>
        <taxon>Geminigeraceae</taxon>
        <taxon>Guillardia</taxon>
    </lineage>
</organism>
<name>L1IWK4_GUITC</name>
<dbReference type="EnsemblProtists" id="EKX40220">
    <property type="protein sequence ID" value="EKX40220"/>
    <property type="gene ID" value="GUITHDRAFT_75734"/>
</dbReference>
<reference evidence="14" key="3">
    <citation type="submission" date="2016-03" db="UniProtKB">
        <authorList>
            <consortium name="EnsemblProtists"/>
        </authorList>
    </citation>
    <scope>IDENTIFICATION</scope>
</reference>
<reference evidence="15" key="2">
    <citation type="submission" date="2012-11" db="EMBL/GenBank/DDBJ databases">
        <authorList>
            <person name="Kuo A."/>
            <person name="Curtis B.A."/>
            <person name="Tanifuji G."/>
            <person name="Burki F."/>
            <person name="Gruber A."/>
            <person name="Irimia M."/>
            <person name="Maruyama S."/>
            <person name="Arias M.C."/>
            <person name="Ball S.G."/>
            <person name="Gile G.H."/>
            <person name="Hirakawa Y."/>
            <person name="Hopkins J.F."/>
            <person name="Rensing S.A."/>
            <person name="Schmutz J."/>
            <person name="Symeonidi A."/>
            <person name="Elias M."/>
            <person name="Eveleigh R.J."/>
            <person name="Herman E.K."/>
            <person name="Klute M.J."/>
            <person name="Nakayama T."/>
            <person name="Obornik M."/>
            <person name="Reyes-Prieto A."/>
            <person name="Armbrust E.V."/>
            <person name="Aves S.J."/>
            <person name="Beiko R.G."/>
            <person name="Coutinho P."/>
            <person name="Dacks J.B."/>
            <person name="Durnford D.G."/>
            <person name="Fast N.M."/>
            <person name="Green B.R."/>
            <person name="Grisdale C."/>
            <person name="Hempe F."/>
            <person name="Henrissat B."/>
            <person name="Hoppner M.P."/>
            <person name="Ishida K.-I."/>
            <person name="Kim E."/>
            <person name="Koreny L."/>
            <person name="Kroth P.G."/>
            <person name="Liu Y."/>
            <person name="Malik S.-B."/>
            <person name="Maier U.G."/>
            <person name="McRose D."/>
            <person name="Mock T."/>
            <person name="Neilson J.A."/>
            <person name="Onodera N.T."/>
            <person name="Poole A.M."/>
            <person name="Pritham E.J."/>
            <person name="Richards T.A."/>
            <person name="Rocap G."/>
            <person name="Roy S.W."/>
            <person name="Sarai C."/>
            <person name="Schaack S."/>
            <person name="Shirato S."/>
            <person name="Slamovits C.H."/>
            <person name="Spencer D.F."/>
            <person name="Suzuki S."/>
            <person name="Worden A.Z."/>
            <person name="Zauner S."/>
            <person name="Barry K."/>
            <person name="Bell C."/>
            <person name="Bharti A.K."/>
            <person name="Crow J.A."/>
            <person name="Grimwood J."/>
            <person name="Kramer R."/>
            <person name="Lindquist E."/>
            <person name="Lucas S."/>
            <person name="Salamov A."/>
            <person name="McFadden G.I."/>
            <person name="Lane C.E."/>
            <person name="Keeling P.J."/>
            <person name="Gray M.W."/>
            <person name="Grigoriev I.V."/>
            <person name="Archibald J.M."/>
        </authorList>
    </citation>
    <scope>NUCLEOTIDE SEQUENCE</scope>
    <source>
        <strain evidence="15">CCMP2712</strain>
    </source>
</reference>
<comment type="catalytic activity">
    <reaction evidence="10">
        <text>N(6),N(6)-dimethyl-L-lysyl(4)-[histone H3] + S-adenosyl-L-methionine = N(6),N(6),N(6)-trimethyl-L-lysyl(4)-[histone H3] + S-adenosyl-L-homocysteine + H(+)</text>
        <dbReference type="Rhea" id="RHEA:60272"/>
        <dbReference type="Rhea" id="RHEA-COMP:15537"/>
        <dbReference type="Rhea" id="RHEA-COMP:15540"/>
        <dbReference type="ChEBI" id="CHEBI:15378"/>
        <dbReference type="ChEBI" id="CHEBI:57856"/>
        <dbReference type="ChEBI" id="CHEBI:59789"/>
        <dbReference type="ChEBI" id="CHEBI:61961"/>
        <dbReference type="ChEBI" id="CHEBI:61976"/>
    </reaction>
</comment>
<accession>L1IWK4</accession>
<dbReference type="HOGENOM" id="CLU_020840_9_0_1"/>
<evidence type="ECO:0000313" key="14">
    <source>
        <dbReference type="EnsemblProtists" id="EKX40220"/>
    </source>
</evidence>
<reference evidence="13 15" key="1">
    <citation type="journal article" date="2012" name="Nature">
        <title>Algal genomes reveal evolutionary mosaicism and the fate of nucleomorphs.</title>
        <authorList>
            <consortium name="DOE Joint Genome Institute"/>
            <person name="Curtis B.A."/>
            <person name="Tanifuji G."/>
            <person name="Burki F."/>
            <person name="Gruber A."/>
            <person name="Irimia M."/>
            <person name="Maruyama S."/>
            <person name="Arias M.C."/>
            <person name="Ball S.G."/>
            <person name="Gile G.H."/>
            <person name="Hirakawa Y."/>
            <person name="Hopkins J.F."/>
            <person name="Kuo A."/>
            <person name="Rensing S.A."/>
            <person name="Schmutz J."/>
            <person name="Symeonidi A."/>
            <person name="Elias M."/>
            <person name="Eveleigh R.J."/>
            <person name="Herman E.K."/>
            <person name="Klute M.J."/>
            <person name="Nakayama T."/>
            <person name="Obornik M."/>
            <person name="Reyes-Prieto A."/>
            <person name="Armbrust E.V."/>
            <person name="Aves S.J."/>
            <person name="Beiko R.G."/>
            <person name="Coutinho P."/>
            <person name="Dacks J.B."/>
            <person name="Durnford D.G."/>
            <person name="Fast N.M."/>
            <person name="Green B.R."/>
            <person name="Grisdale C.J."/>
            <person name="Hempel F."/>
            <person name="Henrissat B."/>
            <person name="Hoppner M.P."/>
            <person name="Ishida K."/>
            <person name="Kim E."/>
            <person name="Koreny L."/>
            <person name="Kroth P.G."/>
            <person name="Liu Y."/>
            <person name="Malik S.B."/>
            <person name="Maier U.G."/>
            <person name="McRose D."/>
            <person name="Mock T."/>
            <person name="Neilson J.A."/>
            <person name="Onodera N.T."/>
            <person name="Poole A.M."/>
            <person name="Pritham E.J."/>
            <person name="Richards T.A."/>
            <person name="Rocap G."/>
            <person name="Roy S.W."/>
            <person name="Sarai C."/>
            <person name="Schaack S."/>
            <person name="Shirato S."/>
            <person name="Slamovits C.H."/>
            <person name="Spencer D.F."/>
            <person name="Suzuki S."/>
            <person name="Worden A.Z."/>
            <person name="Zauner S."/>
            <person name="Barry K."/>
            <person name="Bell C."/>
            <person name="Bharti A.K."/>
            <person name="Crow J.A."/>
            <person name="Grimwood J."/>
            <person name="Kramer R."/>
            <person name="Lindquist E."/>
            <person name="Lucas S."/>
            <person name="Salamov A."/>
            <person name="McFadden G.I."/>
            <person name="Lane C.E."/>
            <person name="Keeling P.J."/>
            <person name="Gray M.W."/>
            <person name="Grigoriev I.V."/>
            <person name="Archibald J.M."/>
        </authorList>
    </citation>
    <scope>NUCLEOTIDE SEQUENCE</scope>
    <source>
        <strain evidence="13 15">CCMP2712</strain>
    </source>
</reference>
<comment type="subcellular location">
    <subcellularLocation>
        <location evidence="1">Nucleus</location>
    </subcellularLocation>
</comment>
<dbReference type="RefSeq" id="XP_005827200.1">
    <property type="nucleotide sequence ID" value="XM_005827143.1"/>
</dbReference>
<evidence type="ECO:0000256" key="4">
    <source>
        <dbReference type="ARBA" id="ARBA00022679"/>
    </source>
</evidence>
<comment type="catalytic activity">
    <reaction evidence="8">
        <text>L-lysyl(4)-[histone H3] + 3 S-adenosyl-L-methionine = N(6),N(6),N(6)-trimethyl-L-lysyl(4)-[histone H3] + 3 S-adenosyl-L-homocysteine + 3 H(+)</text>
        <dbReference type="Rhea" id="RHEA:60260"/>
        <dbReference type="Rhea" id="RHEA-COMP:15537"/>
        <dbReference type="Rhea" id="RHEA-COMP:15547"/>
        <dbReference type="ChEBI" id="CHEBI:15378"/>
        <dbReference type="ChEBI" id="CHEBI:29969"/>
        <dbReference type="ChEBI" id="CHEBI:57856"/>
        <dbReference type="ChEBI" id="CHEBI:59789"/>
        <dbReference type="ChEBI" id="CHEBI:61961"/>
        <dbReference type="EC" id="2.1.1.354"/>
    </reaction>
</comment>
<dbReference type="InterPro" id="IPR044570">
    <property type="entry name" value="Set1-like"/>
</dbReference>
<dbReference type="InterPro" id="IPR003616">
    <property type="entry name" value="Post-SET_dom"/>
</dbReference>
<dbReference type="EC" id="2.1.1.354" evidence="2"/>
<dbReference type="SUPFAM" id="SSF82199">
    <property type="entry name" value="SET domain"/>
    <property type="match status" value="1"/>
</dbReference>
<dbReference type="GO" id="GO:0140999">
    <property type="term" value="F:histone H3K4 trimethyltransferase activity"/>
    <property type="evidence" value="ECO:0007669"/>
    <property type="project" value="UniProtKB-EC"/>
</dbReference>
<dbReference type="CDD" id="cd10518">
    <property type="entry name" value="SET_SETD1-like"/>
    <property type="match status" value="1"/>
</dbReference>
<dbReference type="STRING" id="905079.L1IWK4"/>
<keyword evidence="15" id="KW-1185">Reference proteome</keyword>
<proteinExistence type="predicted"/>
<feature type="domain" description="SET" evidence="11">
    <location>
        <begin position="7"/>
        <end position="134"/>
    </location>
</feature>
<evidence type="ECO:0000256" key="6">
    <source>
        <dbReference type="ARBA" id="ARBA00022853"/>
    </source>
</evidence>
<dbReference type="Proteomes" id="UP000011087">
    <property type="component" value="Unassembled WGS sequence"/>
</dbReference>
<evidence type="ECO:0000256" key="10">
    <source>
        <dbReference type="ARBA" id="ARBA00049129"/>
    </source>
</evidence>
<evidence type="ECO:0000256" key="9">
    <source>
        <dbReference type="ARBA" id="ARBA00047583"/>
    </source>
</evidence>
<keyword evidence="3" id="KW-0489">Methyltransferase</keyword>
<dbReference type="PaxDb" id="55529-EKX40220"/>
<evidence type="ECO:0000313" key="13">
    <source>
        <dbReference type="EMBL" id="EKX40220.1"/>
    </source>
</evidence>
<dbReference type="PANTHER" id="PTHR45814">
    <property type="entry name" value="HISTONE-LYSINE N-METHYLTRANSFERASE SETD1"/>
    <property type="match status" value="1"/>
</dbReference>
<dbReference type="GO" id="GO:0032259">
    <property type="term" value="P:methylation"/>
    <property type="evidence" value="ECO:0007669"/>
    <property type="project" value="UniProtKB-KW"/>
</dbReference>
<evidence type="ECO:0000313" key="15">
    <source>
        <dbReference type="Proteomes" id="UP000011087"/>
    </source>
</evidence>
<evidence type="ECO:0000256" key="7">
    <source>
        <dbReference type="ARBA" id="ARBA00023242"/>
    </source>
</evidence>
<dbReference type="EMBL" id="JH993033">
    <property type="protein sequence ID" value="EKX40220.1"/>
    <property type="molecule type" value="Genomic_DNA"/>
</dbReference>
<dbReference type="InterPro" id="IPR001214">
    <property type="entry name" value="SET_dom"/>
</dbReference>
<dbReference type="SMART" id="SM00508">
    <property type="entry name" value="PostSET"/>
    <property type="match status" value="1"/>
</dbReference>
<dbReference type="PANTHER" id="PTHR45814:SF2">
    <property type="entry name" value="HISTONE-LYSINE N-METHYLTRANSFERASE SETD1"/>
    <property type="match status" value="1"/>
</dbReference>
<gene>
    <name evidence="13" type="ORF">GUITHDRAFT_75734</name>
</gene>
<evidence type="ECO:0000256" key="2">
    <source>
        <dbReference type="ARBA" id="ARBA00012182"/>
    </source>
</evidence>
<evidence type="ECO:0000259" key="12">
    <source>
        <dbReference type="PROSITE" id="PS50868"/>
    </source>
</evidence>
<dbReference type="eggNOG" id="KOG1080">
    <property type="taxonomic scope" value="Eukaryota"/>
</dbReference>
<keyword evidence="4" id="KW-0808">Transferase</keyword>
<feature type="domain" description="Post-SET" evidence="12">
    <location>
        <begin position="140"/>
        <end position="156"/>
    </location>
</feature>
<evidence type="ECO:0000256" key="1">
    <source>
        <dbReference type="ARBA" id="ARBA00004123"/>
    </source>
</evidence>
<evidence type="ECO:0000256" key="3">
    <source>
        <dbReference type="ARBA" id="ARBA00022603"/>
    </source>
</evidence>
<keyword evidence="7" id="KW-0539">Nucleus</keyword>
<dbReference type="OMA" id="QYACRCA"/>
<evidence type="ECO:0000256" key="8">
    <source>
        <dbReference type="ARBA" id="ARBA00047571"/>
    </source>
</evidence>
<sequence>MKANQNRRLVLGRSGIEGYGIFARQPIFKGEMVVEYTGEAIRPVVADVREEQYEAAGLGTYFWRLEEYLGAGEPPEGRAAIVDATIRHNIGHYINHCCDPNCEAKILKINGQRRIIISAIHDVQFGEELTYDYKLPFEDKKIPCHCGAPTCRGTMN</sequence>
<dbReference type="InterPro" id="IPR046341">
    <property type="entry name" value="SET_dom_sf"/>
</dbReference>
<protein>
    <recommendedName>
        <fullName evidence="2">[histone H3]-lysine(4) N-trimethyltransferase</fullName>
        <ecNumber evidence="2">2.1.1.354</ecNumber>
    </recommendedName>
</protein>
<keyword evidence="5" id="KW-0949">S-adenosyl-L-methionine</keyword>